<feature type="domain" description="DUF7918" evidence="2">
    <location>
        <begin position="7"/>
        <end position="206"/>
    </location>
</feature>
<protein>
    <recommendedName>
        <fullName evidence="2">DUF7918 domain-containing protein</fullName>
    </recommendedName>
</protein>
<sequence length="392" mass="42581">MRLRNVEVNIAIGDDLKEYKVKKDARSITCYIASEAEKKFTISLENRLKHDAIVALYYMDGKYLNKHIACPGSWEENKGVSESDGQTNCFLFSNVQVADDDNPAQNIPNLGSIEIRVFRVILLGQGSRQRPRCYSPVQGDLDNGPIHEQNKIAGLHQIMLTDPEPTPPENGKYYKYNHIDTENHPYATFRFIYRPVEFLKAKNIIRTPKTSAAQPDRVTRANTTSGQVSPTRGAAARNPDAHATSGEQRASGPSSVPSNPPSAGQGSSSTAPRTRDTTGAPDADATSGEQLGGPGSALSSPQASDEGTAAAPRTDKRQAPEQSGSNEPGRARKRPRLASQPEGDVKPSRLDESLRVVVQPVNQDVKAGNANIIAAAEVHAVLSRQLHRNTPY</sequence>
<evidence type="ECO:0000256" key="1">
    <source>
        <dbReference type="SAM" id="MobiDB-lite"/>
    </source>
</evidence>
<dbReference type="Proteomes" id="UP000076727">
    <property type="component" value="Unassembled WGS sequence"/>
</dbReference>
<dbReference type="PANTHER" id="PTHR36223">
    <property type="entry name" value="BETA-LACTAMASE-TYPE TRANSPEPTIDASE FOLD DOMAIN CONTAINING PROTEIN"/>
    <property type="match status" value="1"/>
</dbReference>
<dbReference type="EMBL" id="KV429052">
    <property type="protein sequence ID" value="KZT70341.1"/>
    <property type="molecule type" value="Genomic_DNA"/>
</dbReference>
<evidence type="ECO:0000313" key="3">
    <source>
        <dbReference type="EMBL" id="KZT70341.1"/>
    </source>
</evidence>
<reference evidence="3 4" key="1">
    <citation type="journal article" date="2016" name="Mol. Biol. Evol.">
        <title>Comparative Genomics of Early-Diverging Mushroom-Forming Fungi Provides Insights into the Origins of Lignocellulose Decay Capabilities.</title>
        <authorList>
            <person name="Nagy L.G."/>
            <person name="Riley R."/>
            <person name="Tritt A."/>
            <person name="Adam C."/>
            <person name="Daum C."/>
            <person name="Floudas D."/>
            <person name="Sun H."/>
            <person name="Yadav J.S."/>
            <person name="Pangilinan J."/>
            <person name="Larsson K.H."/>
            <person name="Matsuura K."/>
            <person name="Barry K."/>
            <person name="Labutti K."/>
            <person name="Kuo R."/>
            <person name="Ohm R.A."/>
            <person name="Bhattacharya S.S."/>
            <person name="Shirouzu T."/>
            <person name="Yoshinaga Y."/>
            <person name="Martin F.M."/>
            <person name="Grigoriev I.V."/>
            <person name="Hibbett D.S."/>
        </authorList>
    </citation>
    <scope>NUCLEOTIDE SEQUENCE [LARGE SCALE GENOMIC DNA]</scope>
    <source>
        <strain evidence="3 4">L-15889</strain>
    </source>
</reference>
<keyword evidence="4" id="KW-1185">Reference proteome</keyword>
<feature type="region of interest" description="Disordered" evidence="1">
    <location>
        <begin position="210"/>
        <end position="354"/>
    </location>
</feature>
<organism evidence="3 4">
    <name type="scientific">Daedalea quercina L-15889</name>
    <dbReference type="NCBI Taxonomy" id="1314783"/>
    <lineage>
        <taxon>Eukaryota</taxon>
        <taxon>Fungi</taxon>
        <taxon>Dikarya</taxon>
        <taxon>Basidiomycota</taxon>
        <taxon>Agaricomycotina</taxon>
        <taxon>Agaricomycetes</taxon>
        <taxon>Polyporales</taxon>
        <taxon>Fomitopsis</taxon>
    </lineage>
</organism>
<feature type="compositionally biased region" description="Polar residues" evidence="1">
    <location>
        <begin position="220"/>
        <end position="230"/>
    </location>
</feature>
<dbReference type="AlphaFoldDB" id="A0A165R5N1"/>
<evidence type="ECO:0000313" key="4">
    <source>
        <dbReference type="Proteomes" id="UP000076727"/>
    </source>
</evidence>
<dbReference type="OrthoDB" id="3364132at2759"/>
<feature type="compositionally biased region" description="Basic and acidic residues" evidence="1">
    <location>
        <begin position="343"/>
        <end position="354"/>
    </location>
</feature>
<dbReference type="InterPro" id="IPR057678">
    <property type="entry name" value="DUF7918"/>
</dbReference>
<accession>A0A165R5N1</accession>
<dbReference type="PANTHER" id="PTHR36223:SF1">
    <property type="entry name" value="TRANSCRIPTION ELONGATION FACTOR EAF N-TERMINAL DOMAIN-CONTAINING PROTEIN"/>
    <property type="match status" value="1"/>
</dbReference>
<name>A0A165R5N1_9APHY</name>
<gene>
    <name evidence="3" type="ORF">DAEQUDRAFT_725623</name>
</gene>
<dbReference type="Pfam" id="PF25534">
    <property type="entry name" value="DUF7918"/>
    <property type="match status" value="1"/>
</dbReference>
<evidence type="ECO:0000259" key="2">
    <source>
        <dbReference type="Pfam" id="PF25534"/>
    </source>
</evidence>
<proteinExistence type="predicted"/>